<organism evidence="2 3">
    <name type="scientific">Sphingomonas montanisoli</name>
    <dbReference type="NCBI Taxonomy" id="2606412"/>
    <lineage>
        <taxon>Bacteria</taxon>
        <taxon>Pseudomonadati</taxon>
        <taxon>Pseudomonadota</taxon>
        <taxon>Alphaproteobacteria</taxon>
        <taxon>Sphingomonadales</taxon>
        <taxon>Sphingomonadaceae</taxon>
        <taxon>Sphingomonas</taxon>
    </lineage>
</organism>
<proteinExistence type="predicted"/>
<feature type="transmembrane region" description="Helical" evidence="1">
    <location>
        <begin position="6"/>
        <end position="25"/>
    </location>
</feature>
<protein>
    <submittedName>
        <fullName evidence="2">Uncharacterized protein</fullName>
    </submittedName>
</protein>
<dbReference type="RefSeq" id="WP_149520836.1">
    <property type="nucleotide sequence ID" value="NZ_VTOU01000001.1"/>
</dbReference>
<keyword evidence="3" id="KW-1185">Reference proteome</keyword>
<keyword evidence="1" id="KW-1133">Transmembrane helix</keyword>
<keyword evidence="1" id="KW-0812">Transmembrane</keyword>
<evidence type="ECO:0000313" key="3">
    <source>
        <dbReference type="Proteomes" id="UP000322077"/>
    </source>
</evidence>
<dbReference type="EMBL" id="VTOU01000001">
    <property type="protein sequence ID" value="TZG29177.1"/>
    <property type="molecule type" value="Genomic_DNA"/>
</dbReference>
<keyword evidence="1" id="KW-0472">Membrane</keyword>
<accession>A0A5D9CCW3</accession>
<dbReference type="Proteomes" id="UP000322077">
    <property type="component" value="Unassembled WGS sequence"/>
</dbReference>
<name>A0A5D9CCW3_9SPHN</name>
<gene>
    <name evidence="2" type="ORF">FYJ91_03315</name>
</gene>
<sequence length="62" mass="6753">MQSDYAIPALILGVLTIVTMIGERVALRRRVPGRPGLIPWSLLTILLLIVTAFLVAAWIRGG</sequence>
<evidence type="ECO:0000313" key="2">
    <source>
        <dbReference type="EMBL" id="TZG29177.1"/>
    </source>
</evidence>
<dbReference type="AlphaFoldDB" id="A0A5D9CCW3"/>
<comment type="caution">
    <text evidence="2">The sequence shown here is derived from an EMBL/GenBank/DDBJ whole genome shotgun (WGS) entry which is preliminary data.</text>
</comment>
<reference evidence="2 3" key="1">
    <citation type="submission" date="2019-08" db="EMBL/GenBank/DDBJ databases">
        <authorList>
            <person name="Wang G."/>
            <person name="Xu Z."/>
        </authorList>
    </citation>
    <scope>NUCLEOTIDE SEQUENCE [LARGE SCALE GENOMIC DNA]</scope>
    <source>
        <strain evidence="2 3">ZX</strain>
    </source>
</reference>
<feature type="transmembrane region" description="Helical" evidence="1">
    <location>
        <begin position="37"/>
        <end position="59"/>
    </location>
</feature>
<evidence type="ECO:0000256" key="1">
    <source>
        <dbReference type="SAM" id="Phobius"/>
    </source>
</evidence>